<evidence type="ECO:0000256" key="6">
    <source>
        <dbReference type="ARBA" id="ARBA00022824"/>
    </source>
</evidence>
<dbReference type="GO" id="GO:0005783">
    <property type="term" value="C:endoplasmic reticulum"/>
    <property type="evidence" value="ECO:0007669"/>
    <property type="project" value="InterPro"/>
</dbReference>
<accession>A0A9P7Z6G8</accession>
<keyword evidence="7" id="KW-0653">Protein transport</keyword>
<comment type="subunit">
    <text evidence="2">Interacts with KAR2.</text>
</comment>
<dbReference type="Gene3D" id="1.25.10.10">
    <property type="entry name" value="Leucine-rich Repeat Variant"/>
    <property type="match status" value="1"/>
</dbReference>
<dbReference type="Proteomes" id="UP000887226">
    <property type="component" value="Unassembled WGS sequence"/>
</dbReference>
<evidence type="ECO:0000256" key="9">
    <source>
        <dbReference type="SAM" id="MobiDB-lite"/>
    </source>
</evidence>
<feature type="region of interest" description="Disordered" evidence="9">
    <location>
        <begin position="39"/>
        <end position="88"/>
    </location>
</feature>
<keyword evidence="8" id="KW-0811">Translocation</keyword>
<keyword evidence="5" id="KW-0732">Signal</keyword>
<protein>
    <recommendedName>
        <fullName evidence="3">Nucleotide exchange factor SIL1</fullName>
    </recommendedName>
</protein>
<dbReference type="GO" id="GO:0015031">
    <property type="term" value="P:protein transport"/>
    <property type="evidence" value="ECO:0007669"/>
    <property type="project" value="UniProtKB-KW"/>
</dbReference>
<keyword evidence="6" id="KW-0256">Endoplasmic reticulum</keyword>
<evidence type="ECO:0000256" key="4">
    <source>
        <dbReference type="ARBA" id="ARBA00022448"/>
    </source>
</evidence>
<evidence type="ECO:0000313" key="11">
    <source>
        <dbReference type="Proteomes" id="UP000887226"/>
    </source>
</evidence>
<sequence length="350" mass="38079">MDIYSGLKEARLNIPMEGGTSAELEGIPVEQAVAVVDIPGEEGEEEATKATPPEEEEAIQKALRDYKSKRPPPYEAAGKIQAPHPSGSNVGTFEEAKLAVSMEARTFDAAVDDLVELSHDIYYGVEITKSGPMLEKLICLLLGSGSEKFPAKENKRDKKAAAILAAAVQNNPTALAEIGKLGNIVFSPTCGNELPVPKGNNIIDILKSRLGRETDPATLKSKVAAIGGLMRDQTIQEYLLKSKVMELLLAIFLIKGEQWDSTRARVAQAVTDNFLDEDVGATLGIWPQGQSQQGEYYCGKTGQMLDDACWAHHVVNFLNGAPGTVWAEEFLRALNVQRKKIEEPVKHKEL</sequence>
<comment type="caution">
    <text evidence="10">The sequence shown here is derived from an EMBL/GenBank/DDBJ whole genome shotgun (WGS) entry which is preliminary data.</text>
</comment>
<dbReference type="Pfam" id="PF16782">
    <property type="entry name" value="SIL1"/>
    <property type="match status" value="1"/>
</dbReference>
<evidence type="ECO:0000256" key="1">
    <source>
        <dbReference type="ARBA" id="ARBA00010588"/>
    </source>
</evidence>
<name>A0A9P7Z6G8_9HELO</name>
<gene>
    <name evidence="10" type="ORF">BJ878DRAFT_418039</name>
</gene>
<dbReference type="InterPro" id="IPR011989">
    <property type="entry name" value="ARM-like"/>
</dbReference>
<evidence type="ECO:0000256" key="5">
    <source>
        <dbReference type="ARBA" id="ARBA00022729"/>
    </source>
</evidence>
<evidence type="ECO:0000256" key="2">
    <source>
        <dbReference type="ARBA" id="ARBA00011799"/>
    </source>
</evidence>
<dbReference type="AlphaFoldDB" id="A0A9P7Z6G8"/>
<evidence type="ECO:0000256" key="3">
    <source>
        <dbReference type="ARBA" id="ARBA00015352"/>
    </source>
</evidence>
<keyword evidence="11" id="KW-1185">Reference proteome</keyword>
<evidence type="ECO:0000256" key="7">
    <source>
        <dbReference type="ARBA" id="ARBA00022927"/>
    </source>
</evidence>
<dbReference type="InterPro" id="IPR031884">
    <property type="entry name" value="Sil1_fungi"/>
</dbReference>
<feature type="compositionally biased region" description="Basic and acidic residues" evidence="9">
    <location>
        <begin position="58"/>
        <end position="68"/>
    </location>
</feature>
<reference evidence="10" key="1">
    <citation type="journal article" date="2021" name="IMA Fungus">
        <title>Genomic characterization of three marine fungi, including Emericellopsis atlantica sp. nov. with signatures of a generalist lifestyle and marine biomass degradation.</title>
        <authorList>
            <person name="Hagestad O.C."/>
            <person name="Hou L."/>
            <person name="Andersen J.H."/>
            <person name="Hansen E.H."/>
            <person name="Altermark B."/>
            <person name="Li C."/>
            <person name="Kuhnert E."/>
            <person name="Cox R.J."/>
            <person name="Crous P.W."/>
            <person name="Spatafora J.W."/>
            <person name="Lail K."/>
            <person name="Amirebrahimi M."/>
            <person name="Lipzen A."/>
            <person name="Pangilinan J."/>
            <person name="Andreopoulos W."/>
            <person name="Hayes R.D."/>
            <person name="Ng V."/>
            <person name="Grigoriev I.V."/>
            <person name="Jackson S.A."/>
            <person name="Sutton T.D.S."/>
            <person name="Dobson A.D.W."/>
            <person name="Rama T."/>
        </authorList>
    </citation>
    <scope>NUCLEOTIDE SEQUENCE</scope>
    <source>
        <strain evidence="10">TRa3180A</strain>
    </source>
</reference>
<organism evidence="10 11">
    <name type="scientific">Calycina marina</name>
    <dbReference type="NCBI Taxonomy" id="1763456"/>
    <lineage>
        <taxon>Eukaryota</taxon>
        <taxon>Fungi</taxon>
        <taxon>Dikarya</taxon>
        <taxon>Ascomycota</taxon>
        <taxon>Pezizomycotina</taxon>
        <taxon>Leotiomycetes</taxon>
        <taxon>Helotiales</taxon>
        <taxon>Pezizellaceae</taxon>
        <taxon>Calycina</taxon>
    </lineage>
</organism>
<evidence type="ECO:0000313" key="10">
    <source>
        <dbReference type="EMBL" id="KAG9245972.1"/>
    </source>
</evidence>
<comment type="similarity">
    <text evidence="1">Belongs to the SIL1 family.</text>
</comment>
<keyword evidence="4" id="KW-0813">Transport</keyword>
<proteinExistence type="inferred from homology"/>
<evidence type="ECO:0000256" key="8">
    <source>
        <dbReference type="ARBA" id="ARBA00023010"/>
    </source>
</evidence>
<dbReference type="EMBL" id="MU253823">
    <property type="protein sequence ID" value="KAG9245972.1"/>
    <property type="molecule type" value="Genomic_DNA"/>
</dbReference>
<dbReference type="OrthoDB" id="448649at2759"/>
<dbReference type="GO" id="GO:0000774">
    <property type="term" value="F:adenyl-nucleotide exchange factor activity"/>
    <property type="evidence" value="ECO:0007669"/>
    <property type="project" value="InterPro"/>
</dbReference>